<proteinExistence type="predicted"/>
<organism evidence="1 2">
    <name type="scientific">Mangrovivirga cuniculi</name>
    <dbReference type="NCBI Taxonomy" id="2715131"/>
    <lineage>
        <taxon>Bacteria</taxon>
        <taxon>Pseudomonadati</taxon>
        <taxon>Bacteroidota</taxon>
        <taxon>Cytophagia</taxon>
        <taxon>Cytophagales</taxon>
        <taxon>Mangrovivirgaceae</taxon>
        <taxon>Mangrovivirga</taxon>
    </lineage>
</organism>
<keyword evidence="2" id="KW-1185">Reference proteome</keyword>
<gene>
    <name evidence="1" type="ORF">DCC35_15890</name>
</gene>
<protein>
    <submittedName>
        <fullName evidence="1">Uncharacterized protein</fullName>
    </submittedName>
</protein>
<evidence type="ECO:0000313" key="2">
    <source>
        <dbReference type="Proteomes" id="UP000298616"/>
    </source>
</evidence>
<dbReference type="Proteomes" id="UP000298616">
    <property type="component" value="Chromosome"/>
</dbReference>
<name>A0A4D7JZH8_9BACT</name>
<dbReference type="RefSeq" id="WP_137091712.1">
    <property type="nucleotide sequence ID" value="NZ_CP028923.1"/>
</dbReference>
<reference evidence="1 2" key="1">
    <citation type="submission" date="2018-04" db="EMBL/GenBank/DDBJ databases">
        <title>Complete genome uncultured novel isolate.</title>
        <authorList>
            <person name="Merlino G."/>
        </authorList>
    </citation>
    <scope>NUCLEOTIDE SEQUENCE [LARGE SCALE GENOMIC DNA]</scope>
    <source>
        <strain evidence="2">R1DC9</strain>
    </source>
</reference>
<dbReference type="KEGG" id="fpf:DCC35_15890"/>
<dbReference type="EMBL" id="CP028923">
    <property type="protein sequence ID" value="QCK16115.1"/>
    <property type="molecule type" value="Genomic_DNA"/>
</dbReference>
<evidence type="ECO:0000313" key="1">
    <source>
        <dbReference type="EMBL" id="QCK16115.1"/>
    </source>
</evidence>
<dbReference type="AlphaFoldDB" id="A0A4D7JZH8"/>
<sequence length="168" mass="19625">MSLKGIILMILAICLGFNAPSRTKKPTDPNEAGQKVFDILKKLDQLSPEKFARQMINIRDFHNLVKEYNITDEQEIQNITRITREEWKEIALNNYKGLKWYTEDHQIDWTKIKFSKYNYKIVEKGGLEYYEGLLEFTHLQTTHSLAITSIKTGNKIEIVGINVPVEDY</sequence>
<accession>A0A4D7JZH8</accession>
<dbReference type="OrthoDB" id="9975530at2"/>